<keyword evidence="3" id="KW-0964">Secreted</keyword>
<evidence type="ECO:0000256" key="4">
    <source>
        <dbReference type="ARBA" id="ARBA00022729"/>
    </source>
</evidence>
<dbReference type="EMBL" id="JAPWTJ010000040">
    <property type="protein sequence ID" value="KAJ8984320.1"/>
    <property type="molecule type" value="Genomic_DNA"/>
</dbReference>
<dbReference type="InterPro" id="IPR017996">
    <property type="entry name" value="MRJP/yellow-related"/>
</dbReference>
<dbReference type="PANTHER" id="PTHR10009">
    <property type="entry name" value="PROTEIN YELLOW-RELATED"/>
    <property type="match status" value="1"/>
</dbReference>
<dbReference type="Gene3D" id="2.120.10.30">
    <property type="entry name" value="TolB, C-terminal domain"/>
    <property type="match status" value="1"/>
</dbReference>
<keyword evidence="5" id="KW-1133">Transmembrane helix</keyword>
<dbReference type="Proteomes" id="UP001162164">
    <property type="component" value="Unassembled WGS sequence"/>
</dbReference>
<proteinExistence type="inferred from homology"/>
<keyword evidence="4" id="KW-0732">Signal</keyword>
<comment type="caution">
    <text evidence="6">The sequence shown here is derived from an EMBL/GenBank/DDBJ whole genome shotgun (WGS) entry which is preliminary data.</text>
</comment>
<name>A0ABQ9K470_9CUCU</name>
<accession>A0ABQ9K470</accession>
<comment type="subcellular location">
    <subcellularLocation>
        <location evidence="1">Secreted</location>
    </subcellularLocation>
</comment>
<sequence length="396" mass="44649">MKNHIYVTLILCCNIFGILSFEIVNQWNLLNFDLPYDVGPEISDIRLENTVFTGLEMSEDRFFIATPRLRAGVPATLSTISRNTPRGSSPILRAYPDWSMHGVLRGDLNCSGLISVYRIKTDSCQRLWVLDSGVVTSIDDFRMVCPPKIVIFDIHTDQIVRTIVLPRQVARTNSLLTNLIIDEEVQGACDSAFVYMSDTASPGIVVYDARSERSWRLFDPSFFPDPDFGNYNIEGETFTLMDGVVGLAHSPYLGILFYQPLATDRIFSIPTSAITKGPQAEFEQLPVSLVGRKSSQGLGITVNVNDDTLYFSPMTETSVASWNPVTNRQTVLAHDPKRLQFLAEMRWKPDGSIWVLSTRFQKFFKRTISPSEVNLRLIRIPADGDHYSGGDNFIYY</sequence>
<keyword evidence="5" id="KW-0812">Transmembrane</keyword>
<evidence type="ECO:0000256" key="5">
    <source>
        <dbReference type="SAM" id="Phobius"/>
    </source>
</evidence>
<dbReference type="Pfam" id="PF03022">
    <property type="entry name" value="MRJP"/>
    <property type="match status" value="1"/>
</dbReference>
<comment type="similarity">
    <text evidence="2">Belongs to the major royal jelly protein family.</text>
</comment>
<evidence type="ECO:0000313" key="6">
    <source>
        <dbReference type="EMBL" id="KAJ8984320.1"/>
    </source>
</evidence>
<evidence type="ECO:0000256" key="1">
    <source>
        <dbReference type="ARBA" id="ARBA00004613"/>
    </source>
</evidence>
<reference evidence="6" key="1">
    <citation type="journal article" date="2023" name="Insect Mol. Biol.">
        <title>Genome sequencing provides insights into the evolution of gene families encoding plant cell wall-degrading enzymes in longhorned beetles.</title>
        <authorList>
            <person name="Shin N.R."/>
            <person name="Okamura Y."/>
            <person name="Kirsch R."/>
            <person name="Pauchet Y."/>
        </authorList>
    </citation>
    <scope>NUCLEOTIDE SEQUENCE</scope>
    <source>
        <strain evidence="6">MMC_N1</strain>
    </source>
</reference>
<keyword evidence="5" id="KW-0472">Membrane</keyword>
<dbReference type="SUPFAM" id="SSF101898">
    <property type="entry name" value="NHL repeat"/>
    <property type="match status" value="1"/>
</dbReference>
<organism evidence="6 7">
    <name type="scientific">Molorchus minor</name>
    <dbReference type="NCBI Taxonomy" id="1323400"/>
    <lineage>
        <taxon>Eukaryota</taxon>
        <taxon>Metazoa</taxon>
        <taxon>Ecdysozoa</taxon>
        <taxon>Arthropoda</taxon>
        <taxon>Hexapoda</taxon>
        <taxon>Insecta</taxon>
        <taxon>Pterygota</taxon>
        <taxon>Neoptera</taxon>
        <taxon>Endopterygota</taxon>
        <taxon>Coleoptera</taxon>
        <taxon>Polyphaga</taxon>
        <taxon>Cucujiformia</taxon>
        <taxon>Chrysomeloidea</taxon>
        <taxon>Cerambycidae</taxon>
        <taxon>Lamiinae</taxon>
        <taxon>Monochamini</taxon>
        <taxon>Molorchus</taxon>
    </lineage>
</organism>
<feature type="transmembrane region" description="Helical" evidence="5">
    <location>
        <begin position="6"/>
        <end position="24"/>
    </location>
</feature>
<dbReference type="InterPro" id="IPR011042">
    <property type="entry name" value="6-blade_b-propeller_TolB-like"/>
</dbReference>
<gene>
    <name evidence="6" type="ORF">NQ317_012538</name>
</gene>
<evidence type="ECO:0000313" key="7">
    <source>
        <dbReference type="Proteomes" id="UP001162164"/>
    </source>
</evidence>
<dbReference type="PANTHER" id="PTHR10009:SF19">
    <property type="entry name" value="RE55542P"/>
    <property type="match status" value="1"/>
</dbReference>
<protein>
    <submittedName>
        <fullName evidence="6">Uncharacterized protein</fullName>
    </submittedName>
</protein>
<keyword evidence="7" id="KW-1185">Reference proteome</keyword>
<evidence type="ECO:0000256" key="3">
    <source>
        <dbReference type="ARBA" id="ARBA00022525"/>
    </source>
</evidence>
<evidence type="ECO:0000256" key="2">
    <source>
        <dbReference type="ARBA" id="ARBA00009127"/>
    </source>
</evidence>